<gene>
    <name evidence="3" type="ORF">SAMN02982922_0054</name>
</gene>
<protein>
    <submittedName>
        <fullName evidence="3">Uncharacterized protein</fullName>
    </submittedName>
</protein>
<keyword evidence="4" id="KW-1185">Reference proteome</keyword>
<evidence type="ECO:0000256" key="1">
    <source>
        <dbReference type="SAM" id="MobiDB-lite"/>
    </source>
</evidence>
<keyword evidence="2" id="KW-0472">Membrane</keyword>
<dbReference type="AlphaFoldDB" id="A0A1X7MN90"/>
<dbReference type="Proteomes" id="UP000193083">
    <property type="component" value="Unassembled WGS sequence"/>
</dbReference>
<feature type="transmembrane region" description="Helical" evidence="2">
    <location>
        <begin position="56"/>
        <end position="76"/>
    </location>
</feature>
<evidence type="ECO:0000313" key="3">
    <source>
        <dbReference type="EMBL" id="SMH26155.1"/>
    </source>
</evidence>
<sequence length="112" mass="11764">MTTAKLFRTSDTSLGRDISHAIRYHLRGWRGPAVLAAVISVAGLAFGWGWLVAGGIAPLILAVLPCAAMCALSLCASRMAGKQCSADAVSKESVEQVGPAEPNSRELRPSRD</sequence>
<evidence type="ECO:0000313" key="4">
    <source>
        <dbReference type="Proteomes" id="UP000193083"/>
    </source>
</evidence>
<keyword evidence="2" id="KW-1133">Transmembrane helix</keyword>
<feature type="compositionally biased region" description="Basic and acidic residues" evidence="1">
    <location>
        <begin position="103"/>
        <end position="112"/>
    </location>
</feature>
<dbReference type="OrthoDB" id="8266027at2"/>
<keyword evidence="2" id="KW-0812">Transmembrane</keyword>
<organism evidence="3 4">
    <name type="scientific">Mesorhizobium australicum</name>
    <dbReference type="NCBI Taxonomy" id="536018"/>
    <lineage>
        <taxon>Bacteria</taxon>
        <taxon>Pseudomonadati</taxon>
        <taxon>Pseudomonadota</taxon>
        <taxon>Alphaproteobacteria</taxon>
        <taxon>Hyphomicrobiales</taxon>
        <taxon>Phyllobacteriaceae</taxon>
        <taxon>Mesorhizobium</taxon>
    </lineage>
</organism>
<evidence type="ECO:0000256" key="2">
    <source>
        <dbReference type="SAM" id="Phobius"/>
    </source>
</evidence>
<feature type="transmembrane region" description="Helical" evidence="2">
    <location>
        <begin position="33"/>
        <end position="50"/>
    </location>
</feature>
<accession>A0A1X7MN90</accession>
<proteinExistence type="predicted"/>
<dbReference type="RefSeq" id="WP_139832100.1">
    <property type="nucleotide sequence ID" value="NZ_FXBL01000002.1"/>
</dbReference>
<reference evidence="3 4" key="1">
    <citation type="submission" date="2017-04" db="EMBL/GenBank/DDBJ databases">
        <authorList>
            <person name="Afonso C.L."/>
            <person name="Miller P.J."/>
            <person name="Scott M.A."/>
            <person name="Spackman E."/>
            <person name="Goraichik I."/>
            <person name="Dimitrov K.M."/>
            <person name="Suarez D.L."/>
            <person name="Swayne D.E."/>
        </authorList>
    </citation>
    <scope>NUCLEOTIDE SEQUENCE [LARGE SCALE GENOMIC DNA]</scope>
    <source>
        <strain evidence="3 4">B5P</strain>
    </source>
</reference>
<dbReference type="EMBL" id="FXBL01000002">
    <property type="protein sequence ID" value="SMH26155.1"/>
    <property type="molecule type" value="Genomic_DNA"/>
</dbReference>
<name>A0A1X7MN90_9HYPH</name>
<feature type="region of interest" description="Disordered" evidence="1">
    <location>
        <begin position="89"/>
        <end position="112"/>
    </location>
</feature>